<comment type="caution">
    <text evidence="2">The sequence shown here is derived from an EMBL/GenBank/DDBJ whole genome shotgun (WGS) entry which is preliminary data.</text>
</comment>
<organism evidence="2 3">
    <name type="scientific">Mycena albidolilacea</name>
    <dbReference type="NCBI Taxonomy" id="1033008"/>
    <lineage>
        <taxon>Eukaryota</taxon>
        <taxon>Fungi</taxon>
        <taxon>Dikarya</taxon>
        <taxon>Basidiomycota</taxon>
        <taxon>Agaricomycotina</taxon>
        <taxon>Agaricomycetes</taxon>
        <taxon>Agaricomycetidae</taxon>
        <taxon>Agaricales</taxon>
        <taxon>Marasmiineae</taxon>
        <taxon>Mycenaceae</taxon>
        <taxon>Mycena</taxon>
    </lineage>
</organism>
<name>A0AAD6ZE00_9AGAR</name>
<reference evidence="2" key="1">
    <citation type="submission" date="2023-03" db="EMBL/GenBank/DDBJ databases">
        <title>Massive genome expansion in bonnet fungi (Mycena s.s.) driven by repeated elements and novel gene families across ecological guilds.</title>
        <authorList>
            <consortium name="Lawrence Berkeley National Laboratory"/>
            <person name="Harder C.B."/>
            <person name="Miyauchi S."/>
            <person name="Viragh M."/>
            <person name="Kuo A."/>
            <person name="Thoen E."/>
            <person name="Andreopoulos B."/>
            <person name="Lu D."/>
            <person name="Skrede I."/>
            <person name="Drula E."/>
            <person name="Henrissat B."/>
            <person name="Morin E."/>
            <person name="Kohler A."/>
            <person name="Barry K."/>
            <person name="LaButti K."/>
            <person name="Morin E."/>
            <person name="Salamov A."/>
            <person name="Lipzen A."/>
            <person name="Mereny Z."/>
            <person name="Hegedus B."/>
            <person name="Baldrian P."/>
            <person name="Stursova M."/>
            <person name="Weitz H."/>
            <person name="Taylor A."/>
            <person name="Grigoriev I.V."/>
            <person name="Nagy L.G."/>
            <person name="Martin F."/>
            <person name="Kauserud H."/>
        </authorList>
    </citation>
    <scope>NUCLEOTIDE SEQUENCE</scope>
    <source>
        <strain evidence="2">CBHHK002</strain>
    </source>
</reference>
<evidence type="ECO:0000313" key="2">
    <source>
        <dbReference type="EMBL" id="KAJ7318860.1"/>
    </source>
</evidence>
<feature type="region of interest" description="Disordered" evidence="1">
    <location>
        <begin position="135"/>
        <end position="162"/>
    </location>
</feature>
<gene>
    <name evidence="2" type="ORF">DFH08DRAFT_397612</name>
</gene>
<protein>
    <submittedName>
        <fullName evidence="2">Uncharacterized protein</fullName>
    </submittedName>
</protein>
<keyword evidence="3" id="KW-1185">Reference proteome</keyword>
<evidence type="ECO:0000313" key="3">
    <source>
        <dbReference type="Proteomes" id="UP001218218"/>
    </source>
</evidence>
<accession>A0AAD6ZE00</accession>
<feature type="compositionally biased region" description="Low complexity" evidence="1">
    <location>
        <begin position="135"/>
        <end position="151"/>
    </location>
</feature>
<proteinExistence type="predicted"/>
<dbReference type="EMBL" id="JARIHO010000056">
    <property type="protein sequence ID" value="KAJ7318860.1"/>
    <property type="molecule type" value="Genomic_DNA"/>
</dbReference>
<evidence type="ECO:0000256" key="1">
    <source>
        <dbReference type="SAM" id="MobiDB-lite"/>
    </source>
</evidence>
<dbReference type="Proteomes" id="UP001218218">
    <property type="component" value="Unassembled WGS sequence"/>
</dbReference>
<sequence length="199" mass="21115">MRALPSAATILCALQLDMRHHSGPLHPFPIAYAVSLATRPRRPSLGLPHSLLPQHLVLSRSASHGGRASPVCAPIVPVALVAARHTTTVFSRIPPSPLGACASVHPQPGVNDHRRTQRPLRPFLLASVPPVASALAATSSAPSHSKPASATQQKHDAQPQRRLQHLQHRLPIACVGFVASPHAAPPLPLVAHQRSNAHH</sequence>
<dbReference type="AlphaFoldDB" id="A0AAD6ZE00"/>